<keyword evidence="2" id="KW-1185">Reference proteome</keyword>
<evidence type="ECO:0000313" key="1">
    <source>
        <dbReference type="EMBL" id="KII69906.1"/>
    </source>
</evidence>
<organism evidence="1 2">
    <name type="scientific">Thelohanellus kitauei</name>
    <name type="common">Myxosporean</name>
    <dbReference type="NCBI Taxonomy" id="669202"/>
    <lineage>
        <taxon>Eukaryota</taxon>
        <taxon>Metazoa</taxon>
        <taxon>Cnidaria</taxon>
        <taxon>Myxozoa</taxon>
        <taxon>Myxosporea</taxon>
        <taxon>Bivalvulida</taxon>
        <taxon>Platysporina</taxon>
        <taxon>Myxobolidae</taxon>
        <taxon>Thelohanellus</taxon>
    </lineage>
</organism>
<evidence type="ECO:0000313" key="2">
    <source>
        <dbReference type="Proteomes" id="UP000031668"/>
    </source>
</evidence>
<dbReference type="OrthoDB" id="5984690at2759"/>
<dbReference type="EMBL" id="JWZT01002253">
    <property type="protein sequence ID" value="KII69906.1"/>
    <property type="molecule type" value="Genomic_DNA"/>
</dbReference>
<gene>
    <name evidence="1" type="ORF">RF11_15687</name>
</gene>
<dbReference type="Proteomes" id="UP000031668">
    <property type="component" value="Unassembled WGS sequence"/>
</dbReference>
<evidence type="ECO:0008006" key="3">
    <source>
        <dbReference type="Google" id="ProtNLM"/>
    </source>
</evidence>
<proteinExistence type="predicted"/>
<reference evidence="1 2" key="1">
    <citation type="journal article" date="2014" name="Genome Biol. Evol.">
        <title>The genome of the myxosporean Thelohanellus kitauei shows adaptations to nutrient acquisition within its fish host.</title>
        <authorList>
            <person name="Yang Y."/>
            <person name="Xiong J."/>
            <person name="Zhou Z."/>
            <person name="Huo F."/>
            <person name="Miao W."/>
            <person name="Ran C."/>
            <person name="Liu Y."/>
            <person name="Zhang J."/>
            <person name="Feng J."/>
            <person name="Wang M."/>
            <person name="Wang M."/>
            <person name="Wang L."/>
            <person name="Yao B."/>
        </authorList>
    </citation>
    <scope>NUCLEOTIDE SEQUENCE [LARGE SCALE GENOMIC DNA]</scope>
    <source>
        <strain evidence="1">Wuqing</strain>
    </source>
</reference>
<sequence length="169" mass="19436">MVPTRRSVDEIFSSENSAFSTSFLKESSIFPYNSPGAQGKAWKCCKKLQKRRITIQWDIFLPIHKKINEILEIAYYWVTGPKNKYISKMVGISKPAMAYYANASLDFVDMQIGGKDVVVEIDECKLGKDKHHRQYEVEGAWVLGDVEKTIERRLFLIEVPDRTANTLLQ</sequence>
<protein>
    <recommendedName>
        <fullName evidence="3">DDE-1 domain-containing protein</fullName>
    </recommendedName>
</protein>
<dbReference type="AlphaFoldDB" id="A0A0C2MRQ1"/>
<comment type="caution">
    <text evidence="1">The sequence shown here is derived from an EMBL/GenBank/DDBJ whole genome shotgun (WGS) entry which is preliminary data.</text>
</comment>
<name>A0A0C2MRQ1_THEKT</name>
<accession>A0A0C2MRQ1</accession>